<evidence type="ECO:0000256" key="1">
    <source>
        <dbReference type="ARBA" id="ARBA00004651"/>
    </source>
</evidence>
<organism evidence="9 10">
    <name type="scientific">Clostridium paraputrificum</name>
    <dbReference type="NCBI Taxonomy" id="29363"/>
    <lineage>
        <taxon>Bacteria</taxon>
        <taxon>Bacillati</taxon>
        <taxon>Bacillota</taxon>
        <taxon>Clostridia</taxon>
        <taxon>Eubacteriales</taxon>
        <taxon>Clostridiaceae</taxon>
        <taxon>Clostridium</taxon>
    </lineage>
</organism>
<dbReference type="AlphaFoldDB" id="A0A174WYD0"/>
<sequence length="245" mass="27838">MIKKIIPPLYGIAMVLILWWGLSFAIGSNMVPTPYDTLKELVELFQQDFLFHIIYSFYRIISSVTMSLLIGIPVGILLGVNKYIDKIVSPITYLLYPIPKIAFLPIFMVVFGIGDKSKIILMITIIIFQIIIVTKDGVKEIDKDILISAKVMHFNWIDMIIKVILPAILPKVFSALRVSIGIAISALFFSENYATRYGLGYFIMNSWSMVDYKGMFAGVLALSIMSLIIFKIIDYLEKKICLWNS</sequence>
<dbReference type="OrthoDB" id="9804353at2"/>
<dbReference type="Pfam" id="PF00528">
    <property type="entry name" value="BPD_transp_1"/>
    <property type="match status" value="1"/>
</dbReference>
<evidence type="ECO:0000256" key="6">
    <source>
        <dbReference type="ARBA" id="ARBA00023136"/>
    </source>
</evidence>
<dbReference type="SUPFAM" id="SSF161098">
    <property type="entry name" value="MetI-like"/>
    <property type="match status" value="1"/>
</dbReference>
<reference evidence="9 10" key="1">
    <citation type="submission" date="2016-06" db="EMBL/GenBank/DDBJ databases">
        <authorList>
            <person name="Kjaerup R.B."/>
            <person name="Dalgaard T.S."/>
            <person name="Juul-Madsen H.R."/>
        </authorList>
    </citation>
    <scope>NUCLEOTIDE SEQUENCE [LARGE SCALE GENOMIC DNA]</scope>
    <source>
        <strain evidence="9 10">373-A1</strain>
    </source>
</reference>
<evidence type="ECO:0000256" key="3">
    <source>
        <dbReference type="ARBA" id="ARBA00022475"/>
    </source>
</evidence>
<accession>A0A174WYD0</accession>
<feature type="transmembrane region" description="Helical" evidence="7">
    <location>
        <begin position="159"/>
        <end position="189"/>
    </location>
</feature>
<comment type="subcellular location">
    <subcellularLocation>
        <location evidence="1 7">Cell membrane</location>
        <topology evidence="1 7">Multi-pass membrane protein</topology>
    </subcellularLocation>
</comment>
<feature type="transmembrane region" description="Helical" evidence="7">
    <location>
        <begin position="214"/>
        <end position="233"/>
    </location>
</feature>
<dbReference type="eggNOG" id="COG0600">
    <property type="taxonomic scope" value="Bacteria"/>
</dbReference>
<dbReference type="InterPro" id="IPR035906">
    <property type="entry name" value="MetI-like_sf"/>
</dbReference>
<dbReference type="PROSITE" id="PS50928">
    <property type="entry name" value="ABC_TM1"/>
    <property type="match status" value="1"/>
</dbReference>
<evidence type="ECO:0000256" key="5">
    <source>
        <dbReference type="ARBA" id="ARBA00022989"/>
    </source>
</evidence>
<gene>
    <name evidence="9" type="ORF">CP373A1_15505</name>
</gene>
<keyword evidence="5 7" id="KW-1133">Transmembrane helix</keyword>
<dbReference type="GO" id="GO:0005886">
    <property type="term" value="C:plasma membrane"/>
    <property type="evidence" value="ECO:0007669"/>
    <property type="project" value="UniProtKB-SubCell"/>
</dbReference>
<feature type="transmembrane region" description="Helical" evidence="7">
    <location>
        <begin position="93"/>
        <end position="113"/>
    </location>
</feature>
<keyword evidence="2 7" id="KW-0813">Transport</keyword>
<dbReference type="GO" id="GO:0055085">
    <property type="term" value="P:transmembrane transport"/>
    <property type="evidence" value="ECO:0007669"/>
    <property type="project" value="InterPro"/>
</dbReference>
<feature type="transmembrane region" description="Helical" evidence="7">
    <location>
        <begin position="119"/>
        <end position="138"/>
    </location>
</feature>
<dbReference type="GeneID" id="42777147"/>
<evidence type="ECO:0000313" key="10">
    <source>
        <dbReference type="Proteomes" id="UP000092714"/>
    </source>
</evidence>
<dbReference type="Gene3D" id="1.10.3720.10">
    <property type="entry name" value="MetI-like"/>
    <property type="match status" value="1"/>
</dbReference>
<proteinExistence type="inferred from homology"/>
<comment type="similarity">
    <text evidence="7">Belongs to the binding-protein-dependent transport system permease family.</text>
</comment>
<dbReference type="PANTHER" id="PTHR30151">
    <property type="entry name" value="ALKANE SULFONATE ABC TRANSPORTER-RELATED, MEMBRANE SUBUNIT"/>
    <property type="match status" value="1"/>
</dbReference>
<name>A0A174WYD0_9CLOT</name>
<keyword evidence="6 7" id="KW-0472">Membrane</keyword>
<dbReference type="Proteomes" id="UP000092714">
    <property type="component" value="Unassembled WGS sequence"/>
</dbReference>
<dbReference type="EMBL" id="MAPZ01000031">
    <property type="protein sequence ID" value="OBY09506.1"/>
    <property type="molecule type" value="Genomic_DNA"/>
</dbReference>
<dbReference type="CDD" id="cd06261">
    <property type="entry name" value="TM_PBP2"/>
    <property type="match status" value="1"/>
</dbReference>
<evidence type="ECO:0000256" key="4">
    <source>
        <dbReference type="ARBA" id="ARBA00022692"/>
    </source>
</evidence>
<dbReference type="InterPro" id="IPR000515">
    <property type="entry name" value="MetI-like"/>
</dbReference>
<evidence type="ECO:0000256" key="7">
    <source>
        <dbReference type="RuleBase" id="RU363032"/>
    </source>
</evidence>
<evidence type="ECO:0000313" key="9">
    <source>
        <dbReference type="EMBL" id="OBY09506.1"/>
    </source>
</evidence>
<feature type="domain" description="ABC transmembrane type-1" evidence="8">
    <location>
        <begin position="53"/>
        <end position="237"/>
    </location>
</feature>
<keyword evidence="3" id="KW-1003">Cell membrane</keyword>
<feature type="transmembrane region" description="Helical" evidence="7">
    <location>
        <begin position="49"/>
        <end position="81"/>
    </location>
</feature>
<protein>
    <submittedName>
        <fullName evidence="9">ABC transporter permease</fullName>
    </submittedName>
</protein>
<evidence type="ECO:0000256" key="2">
    <source>
        <dbReference type="ARBA" id="ARBA00022448"/>
    </source>
</evidence>
<keyword evidence="10" id="KW-1185">Reference proteome</keyword>
<keyword evidence="4 7" id="KW-0812">Transmembrane</keyword>
<comment type="caution">
    <text evidence="9">The sequence shown here is derived from an EMBL/GenBank/DDBJ whole genome shotgun (WGS) entry which is preliminary data.</text>
</comment>
<feature type="transmembrane region" description="Helical" evidence="7">
    <location>
        <begin position="9"/>
        <end position="29"/>
    </location>
</feature>
<evidence type="ECO:0000259" key="8">
    <source>
        <dbReference type="PROSITE" id="PS50928"/>
    </source>
</evidence>
<dbReference type="RefSeq" id="WP_027099298.1">
    <property type="nucleotide sequence ID" value="NZ_CABHIH010000001.1"/>
</dbReference>
<dbReference type="PANTHER" id="PTHR30151:SF0">
    <property type="entry name" value="ABC TRANSPORTER PERMEASE PROTEIN MJ0413-RELATED"/>
    <property type="match status" value="1"/>
</dbReference>